<comment type="caution">
    <text evidence="1">The sequence shown here is derived from an EMBL/GenBank/DDBJ whole genome shotgun (WGS) entry which is preliminary data.</text>
</comment>
<evidence type="ECO:0000313" key="2">
    <source>
        <dbReference type="Proteomes" id="UP001310594"/>
    </source>
</evidence>
<dbReference type="AlphaFoldDB" id="A0AAN7W926"/>
<evidence type="ECO:0000313" key="1">
    <source>
        <dbReference type="EMBL" id="KAK5698055.1"/>
    </source>
</evidence>
<sequence length="82" mass="9413">MQELQDALYKQQGRWKRWLWGYGIQHAYEISFHSDNVADKDVAPIHVTALNQIAIRDAAQAILDNKRTSMDSEYGDACGEYP</sequence>
<organism evidence="1 2">
    <name type="scientific">Elasticomyces elasticus</name>
    <dbReference type="NCBI Taxonomy" id="574655"/>
    <lineage>
        <taxon>Eukaryota</taxon>
        <taxon>Fungi</taxon>
        <taxon>Dikarya</taxon>
        <taxon>Ascomycota</taxon>
        <taxon>Pezizomycotina</taxon>
        <taxon>Dothideomycetes</taxon>
        <taxon>Dothideomycetidae</taxon>
        <taxon>Mycosphaerellales</taxon>
        <taxon>Teratosphaeriaceae</taxon>
        <taxon>Elasticomyces</taxon>
    </lineage>
</organism>
<dbReference type="EMBL" id="JAVRQU010000010">
    <property type="protein sequence ID" value="KAK5698055.1"/>
    <property type="molecule type" value="Genomic_DNA"/>
</dbReference>
<dbReference type="Proteomes" id="UP001310594">
    <property type="component" value="Unassembled WGS sequence"/>
</dbReference>
<reference evidence="1" key="1">
    <citation type="submission" date="2023-08" db="EMBL/GenBank/DDBJ databases">
        <title>Black Yeasts Isolated from many extreme environments.</title>
        <authorList>
            <person name="Coleine C."/>
            <person name="Stajich J.E."/>
            <person name="Selbmann L."/>
        </authorList>
    </citation>
    <scope>NUCLEOTIDE SEQUENCE</scope>
    <source>
        <strain evidence="1">CCFEE 5810</strain>
    </source>
</reference>
<proteinExistence type="predicted"/>
<accession>A0AAN7W926</accession>
<protein>
    <submittedName>
        <fullName evidence="1">Uncharacterized protein</fullName>
    </submittedName>
</protein>
<gene>
    <name evidence="1" type="ORF">LTR97_007015</name>
</gene>
<name>A0AAN7W926_9PEZI</name>